<dbReference type="Proteomes" id="UP000003280">
    <property type="component" value="Unassembled WGS sequence"/>
</dbReference>
<dbReference type="SUPFAM" id="SSF160527">
    <property type="entry name" value="V-type ATPase subunit E-like"/>
    <property type="match status" value="1"/>
</dbReference>
<dbReference type="HOGENOM" id="CLU_1319915_0_0_9"/>
<dbReference type="Gene3D" id="3.30.2320.30">
    <property type="entry name" value="ATP synthase, E subunit, C-terminal"/>
    <property type="match status" value="1"/>
</dbReference>
<sequence>MILLENKIAIFNKIVYLEREKDCEARIEATKEEIESTLQKKKKELQDMKKELIDRRIYLANEKKYEMIGKANEMKRIKKLEKADELVGLLIDGVYEKIKSYVKEDSYNDEQINRFKKLLDNLQEGRYIVHVLDVDVELKKSMENLAKEKGISLEFVSLDPKKLGGFIILDEEMTYSIDKSLYKILEDNRYEIGKMLHFALKG</sequence>
<evidence type="ECO:0000256" key="1">
    <source>
        <dbReference type="SAM" id="Coils"/>
    </source>
</evidence>
<dbReference type="AlphaFoldDB" id="E0NNU5"/>
<comment type="caution">
    <text evidence="2">The sequence shown here is derived from an EMBL/GenBank/DDBJ whole genome shotgun (WGS) entry which is preliminary data.</text>
</comment>
<dbReference type="eggNOG" id="COG1390">
    <property type="taxonomic scope" value="Bacteria"/>
</dbReference>
<evidence type="ECO:0008006" key="4">
    <source>
        <dbReference type="Google" id="ProtNLM"/>
    </source>
</evidence>
<name>E0NNU5_9FIRM</name>
<protein>
    <recommendedName>
        <fullName evidence="4">ATP synthase, subunit E</fullName>
    </recommendedName>
</protein>
<evidence type="ECO:0000313" key="2">
    <source>
        <dbReference type="EMBL" id="EFM24413.1"/>
    </source>
</evidence>
<keyword evidence="1" id="KW-0175">Coiled coil</keyword>
<dbReference type="RefSeq" id="WP_008902609.1">
    <property type="nucleotide sequence ID" value="NZ_GL397071.1"/>
</dbReference>
<dbReference type="InterPro" id="IPR038495">
    <property type="entry name" value="ATPase_E_C"/>
</dbReference>
<evidence type="ECO:0000313" key="3">
    <source>
        <dbReference type="Proteomes" id="UP000003280"/>
    </source>
</evidence>
<dbReference type="OrthoDB" id="1725377at2"/>
<organism evidence="2 3">
    <name type="scientific">Peptoniphilus duerdenii ATCC BAA-1640</name>
    <dbReference type="NCBI Taxonomy" id="862517"/>
    <lineage>
        <taxon>Bacteria</taxon>
        <taxon>Bacillati</taxon>
        <taxon>Bacillota</taxon>
        <taxon>Tissierellia</taxon>
        <taxon>Tissierellales</taxon>
        <taxon>Peptoniphilaceae</taxon>
        <taxon>Peptoniphilus</taxon>
    </lineage>
</organism>
<gene>
    <name evidence="2" type="ORF">HMPREF9225_1834</name>
</gene>
<dbReference type="EMBL" id="AEEH01000053">
    <property type="protein sequence ID" value="EFM24413.1"/>
    <property type="molecule type" value="Genomic_DNA"/>
</dbReference>
<accession>E0NNU5</accession>
<keyword evidence="3" id="KW-1185">Reference proteome</keyword>
<proteinExistence type="predicted"/>
<dbReference type="STRING" id="862517.HMPREF9225_1834"/>
<feature type="coiled-coil region" evidence="1">
    <location>
        <begin position="20"/>
        <end position="55"/>
    </location>
</feature>
<reference evidence="2 3" key="1">
    <citation type="submission" date="2010-07" db="EMBL/GenBank/DDBJ databases">
        <authorList>
            <person name="Muzny D."/>
            <person name="Qin X."/>
            <person name="Deng J."/>
            <person name="Jiang H."/>
            <person name="Liu Y."/>
            <person name="Qu J."/>
            <person name="Song X.-Z."/>
            <person name="Zhang L."/>
            <person name="Thornton R."/>
            <person name="Coyle M."/>
            <person name="Francisco L."/>
            <person name="Jackson L."/>
            <person name="Javaid M."/>
            <person name="Korchina V."/>
            <person name="Kovar C."/>
            <person name="Mata R."/>
            <person name="Mathew T."/>
            <person name="Ngo R."/>
            <person name="Nguyen L."/>
            <person name="Nguyen N."/>
            <person name="Okwuonu G."/>
            <person name="Ongeri F."/>
            <person name="Pham C."/>
            <person name="Simmons D."/>
            <person name="Wilczek-Boney K."/>
            <person name="Hale W."/>
            <person name="Jakkamsetti A."/>
            <person name="Pham P."/>
            <person name="Ruth R."/>
            <person name="San Lucas F."/>
            <person name="Warren J."/>
            <person name="Zhang J."/>
            <person name="Zhao Z."/>
            <person name="Zhou C."/>
            <person name="Zhu D."/>
            <person name="Lee S."/>
            <person name="Bess C."/>
            <person name="Blankenburg K."/>
            <person name="Forbes L."/>
            <person name="Fu Q."/>
            <person name="Gubbala S."/>
            <person name="Hirani K."/>
            <person name="Jayaseelan J.C."/>
            <person name="Lara F."/>
            <person name="Munidasa M."/>
            <person name="Palculict T."/>
            <person name="Patil S."/>
            <person name="Pu L.-L."/>
            <person name="Saada N."/>
            <person name="Tang L."/>
            <person name="Weissenberger G."/>
            <person name="Zhu Y."/>
            <person name="Hemphill L."/>
            <person name="Shang Y."/>
            <person name="Youmans B."/>
            <person name="Ayvaz T."/>
            <person name="Ross M."/>
            <person name="Santibanez J."/>
            <person name="Aqrawi P."/>
            <person name="Gross S."/>
            <person name="Joshi V."/>
            <person name="Fowler G."/>
            <person name="Nazareth L."/>
            <person name="Reid J."/>
            <person name="Worley K."/>
            <person name="Petrosino J."/>
            <person name="Highlander S."/>
            <person name="Gibbs R."/>
        </authorList>
    </citation>
    <scope>NUCLEOTIDE SEQUENCE [LARGE SCALE GENOMIC DNA]</scope>
    <source>
        <strain evidence="2 3">ATCC BAA-1640</strain>
    </source>
</reference>